<dbReference type="EMBL" id="LAUZ02000010">
    <property type="protein sequence ID" value="KKF01863.1"/>
    <property type="molecule type" value="Genomic_DNA"/>
</dbReference>
<keyword evidence="1" id="KW-1133">Transmembrane helix</keyword>
<comment type="caution">
    <text evidence="2">The sequence shown here is derived from an EMBL/GenBank/DDBJ whole genome shotgun (WGS) entry which is preliminary data.</text>
</comment>
<dbReference type="AlphaFoldDB" id="A0A0M2K3W8"/>
<feature type="transmembrane region" description="Helical" evidence="1">
    <location>
        <begin position="93"/>
        <end position="113"/>
    </location>
</feature>
<feature type="transmembrane region" description="Helical" evidence="1">
    <location>
        <begin position="119"/>
        <end position="135"/>
    </location>
</feature>
<gene>
    <name evidence="2" type="ORF">WN67_11515</name>
</gene>
<feature type="transmembrane region" description="Helical" evidence="1">
    <location>
        <begin position="16"/>
        <end position="40"/>
    </location>
</feature>
<accession>A0A0M2K3W8</accession>
<reference evidence="2 3" key="1">
    <citation type="journal article" date="2015" name="Genome Announc.">
        <title>Draft Genome Sequence of Mycobacterium obuense Strain UC1, Isolated from Patient Sputum.</title>
        <authorList>
            <person name="Greninger A.L."/>
            <person name="Cunningham G."/>
            <person name="Hsu E.D."/>
            <person name="Yu J.M."/>
            <person name="Chiu C.Y."/>
            <person name="Miller S."/>
        </authorList>
    </citation>
    <scope>NUCLEOTIDE SEQUENCE [LARGE SCALE GENOMIC DNA]</scope>
    <source>
        <strain evidence="2 3">UC1</strain>
    </source>
</reference>
<dbReference type="STRING" id="1807.MOBUDSM44075_02575"/>
<keyword evidence="1" id="KW-0812">Transmembrane</keyword>
<protein>
    <submittedName>
        <fullName evidence="2">Uncharacterized protein</fullName>
    </submittedName>
</protein>
<keyword evidence="3" id="KW-1185">Reference proteome</keyword>
<evidence type="ECO:0000256" key="1">
    <source>
        <dbReference type="SAM" id="Phobius"/>
    </source>
</evidence>
<evidence type="ECO:0000313" key="2">
    <source>
        <dbReference type="EMBL" id="KKF01863.1"/>
    </source>
</evidence>
<organism evidence="2 3">
    <name type="scientific">Mycolicibacterium obuense</name>
    <dbReference type="NCBI Taxonomy" id="1807"/>
    <lineage>
        <taxon>Bacteria</taxon>
        <taxon>Bacillati</taxon>
        <taxon>Actinomycetota</taxon>
        <taxon>Actinomycetes</taxon>
        <taxon>Mycobacteriales</taxon>
        <taxon>Mycobacteriaceae</taxon>
        <taxon>Mycolicibacterium</taxon>
    </lineage>
</organism>
<dbReference type="PATRIC" id="fig|1807.13.peg.1382"/>
<proteinExistence type="predicted"/>
<sequence length="153" mass="15796">MTSMPTPASRPRLVDAALWCFMGGAVLMIVGGLMSATATFDAARLAIPADVSDERVRNYLTVYRLIGVGSVVAAAALAFLAGKARGGDSRFRMATLGLAFAVVAVVLLLAVGLGVGQPLILVAALPVLVGAALMTRPSARAWYDRAPEGKDLP</sequence>
<keyword evidence="1" id="KW-0472">Membrane</keyword>
<name>A0A0M2K3W8_9MYCO</name>
<evidence type="ECO:0000313" key="3">
    <source>
        <dbReference type="Proteomes" id="UP000034150"/>
    </source>
</evidence>
<feature type="transmembrane region" description="Helical" evidence="1">
    <location>
        <begin position="60"/>
        <end position="81"/>
    </location>
</feature>
<dbReference type="Proteomes" id="UP000034150">
    <property type="component" value="Unassembled WGS sequence"/>
</dbReference>